<evidence type="ECO:0000259" key="1">
    <source>
        <dbReference type="Pfam" id="PF09937"/>
    </source>
</evidence>
<dbReference type="RefSeq" id="WP_096326222.1">
    <property type="nucleotide sequence ID" value="NZ_FOMX01000041.1"/>
</dbReference>
<gene>
    <name evidence="2" type="ORF">SAMN02745121_07877</name>
</gene>
<protein>
    <recommendedName>
        <fullName evidence="1">DUF2169 domain-containing protein</fullName>
    </recommendedName>
</protein>
<keyword evidence="3" id="KW-1185">Reference proteome</keyword>
<sequence>MWALDNRTRYAAARNWARDKDGVHWWIVAVKASFDVHPQGRAVLSDLQPPPVLAPEYFGDPGASSLRHDSDLLAPKPGVDVLALAHAHAPGGRPAATVPVTLRVGALVKQLRVHGERTYDSLGVGLSAPRRFTTHPIRYEYAFGGFDTADPEPARQRMDDRNPIGRGFVRRSLTRAGQPAHLVEYPDGDPETRGPAGFGPIDPSWSPRRELAGTYDARWEQTRRPLLPADYDPEFAMSAPADQRAHGPVLGERVELLNMTPEGVLRVEVPRIALAFTTRFGARRQEQPSQLTALILEPEERRLSLVWQSCLRVTALDADYLDVTEIREQRGAA</sequence>
<name>A0A1I2HE50_9BACT</name>
<dbReference type="EMBL" id="FOMX01000041">
    <property type="protein sequence ID" value="SFF27590.1"/>
    <property type="molecule type" value="Genomic_DNA"/>
</dbReference>
<accession>A0A1I2HE50</accession>
<dbReference type="Proteomes" id="UP000199400">
    <property type="component" value="Unassembled WGS sequence"/>
</dbReference>
<dbReference type="STRING" id="54.SAMN02745121_07877"/>
<dbReference type="OrthoDB" id="233093at2"/>
<evidence type="ECO:0000313" key="3">
    <source>
        <dbReference type="Proteomes" id="UP000199400"/>
    </source>
</evidence>
<dbReference type="Pfam" id="PF09937">
    <property type="entry name" value="DUF2169"/>
    <property type="match status" value="1"/>
</dbReference>
<dbReference type="AlphaFoldDB" id="A0A1I2HE50"/>
<evidence type="ECO:0000313" key="2">
    <source>
        <dbReference type="EMBL" id="SFF27590.1"/>
    </source>
</evidence>
<dbReference type="InterPro" id="IPR018683">
    <property type="entry name" value="DUF2169"/>
</dbReference>
<feature type="domain" description="DUF2169" evidence="1">
    <location>
        <begin position="22"/>
        <end position="307"/>
    </location>
</feature>
<reference evidence="3" key="1">
    <citation type="submission" date="2016-10" db="EMBL/GenBank/DDBJ databases">
        <authorList>
            <person name="Varghese N."/>
            <person name="Submissions S."/>
        </authorList>
    </citation>
    <scope>NUCLEOTIDE SEQUENCE [LARGE SCALE GENOMIC DNA]</scope>
    <source>
        <strain evidence="3">ATCC 25963</strain>
    </source>
</reference>
<organism evidence="2 3">
    <name type="scientific">Nannocystis exedens</name>
    <dbReference type="NCBI Taxonomy" id="54"/>
    <lineage>
        <taxon>Bacteria</taxon>
        <taxon>Pseudomonadati</taxon>
        <taxon>Myxococcota</taxon>
        <taxon>Polyangia</taxon>
        <taxon>Nannocystales</taxon>
        <taxon>Nannocystaceae</taxon>
        <taxon>Nannocystis</taxon>
    </lineage>
</organism>
<proteinExistence type="predicted"/>